<name>A0ABV1M255_9NEIS</name>
<evidence type="ECO:0000256" key="3">
    <source>
        <dbReference type="ARBA" id="ARBA00023125"/>
    </source>
</evidence>
<gene>
    <name evidence="6" type="ORF">ABNW52_02210</name>
</gene>
<protein>
    <submittedName>
        <fullName evidence="6">DeoR/GlpR family DNA-binding transcription regulator</fullName>
    </submittedName>
</protein>
<proteinExistence type="predicted"/>
<evidence type="ECO:0000256" key="1">
    <source>
        <dbReference type="ARBA" id="ARBA00022491"/>
    </source>
</evidence>
<dbReference type="InterPro" id="IPR050313">
    <property type="entry name" value="Carb_Metab_HTH_regulators"/>
</dbReference>
<dbReference type="Gene3D" id="1.10.10.10">
    <property type="entry name" value="Winged helix-like DNA-binding domain superfamily/Winged helix DNA-binding domain"/>
    <property type="match status" value="1"/>
</dbReference>
<dbReference type="InterPro" id="IPR014036">
    <property type="entry name" value="DeoR-like_C"/>
</dbReference>
<dbReference type="PRINTS" id="PR00037">
    <property type="entry name" value="HTHLACR"/>
</dbReference>
<dbReference type="EMBL" id="JBEFLD010000001">
    <property type="protein sequence ID" value="MEQ6289420.1"/>
    <property type="molecule type" value="Genomic_DNA"/>
</dbReference>
<dbReference type="SMART" id="SM01134">
    <property type="entry name" value="DeoRC"/>
    <property type="match status" value="1"/>
</dbReference>
<sequence length="255" mass="27561">MWQQERYQRIRALLSTLQRVSTDRLMVELDVSRETVRRDLAALEELGALKRIHGGAIRVEDEAPIAERAHSNVKYKRDLACAATGLLERGQTLFVDAGTTTAILAEELARLGGLTVITNSFDVALTLRGAGDGGAGNEIIVLGGCMGERAPGTVGPGTVAEIGRYRADLALISPTGIDARRGACNYDHRETEVARAMVEHAGQVVILADYSKIGIESRVSFCPPERIDVLITNHKARELPALAELEARLGKVILV</sequence>
<dbReference type="Pfam" id="PF00455">
    <property type="entry name" value="DeoRC"/>
    <property type="match status" value="1"/>
</dbReference>
<dbReference type="InterPro" id="IPR037171">
    <property type="entry name" value="NagB/RpiA_transferase-like"/>
</dbReference>
<dbReference type="InterPro" id="IPR036390">
    <property type="entry name" value="WH_DNA-bd_sf"/>
</dbReference>
<evidence type="ECO:0000313" key="7">
    <source>
        <dbReference type="Proteomes" id="UP001433638"/>
    </source>
</evidence>
<evidence type="ECO:0000256" key="2">
    <source>
        <dbReference type="ARBA" id="ARBA00023015"/>
    </source>
</evidence>
<dbReference type="PROSITE" id="PS51000">
    <property type="entry name" value="HTH_DEOR_2"/>
    <property type="match status" value="1"/>
</dbReference>
<dbReference type="SUPFAM" id="SSF46785">
    <property type="entry name" value="Winged helix' DNA-binding domain"/>
    <property type="match status" value="1"/>
</dbReference>
<keyword evidence="3 6" id="KW-0238">DNA-binding</keyword>
<evidence type="ECO:0000313" key="6">
    <source>
        <dbReference type="EMBL" id="MEQ6289420.1"/>
    </source>
</evidence>
<keyword evidence="7" id="KW-1185">Reference proteome</keyword>
<evidence type="ECO:0000259" key="5">
    <source>
        <dbReference type="PROSITE" id="PS51000"/>
    </source>
</evidence>
<dbReference type="Proteomes" id="UP001433638">
    <property type="component" value="Unassembled WGS sequence"/>
</dbReference>
<reference evidence="6" key="1">
    <citation type="submission" date="2024-06" db="EMBL/GenBank/DDBJ databases">
        <title>Genome sequence of Vogesella sp. MAHUQ-64.</title>
        <authorList>
            <person name="Huq M.A."/>
        </authorList>
    </citation>
    <scope>NUCLEOTIDE SEQUENCE</scope>
    <source>
        <strain evidence="6">MAHUQ-64</strain>
    </source>
</reference>
<organism evidence="6 7">
    <name type="scientific">Vogesella oryzagri</name>
    <dbReference type="NCBI Taxonomy" id="3160864"/>
    <lineage>
        <taxon>Bacteria</taxon>
        <taxon>Pseudomonadati</taxon>
        <taxon>Pseudomonadota</taxon>
        <taxon>Betaproteobacteria</taxon>
        <taxon>Neisseriales</taxon>
        <taxon>Chromobacteriaceae</taxon>
        <taxon>Vogesella</taxon>
    </lineage>
</organism>
<evidence type="ECO:0000256" key="4">
    <source>
        <dbReference type="ARBA" id="ARBA00023163"/>
    </source>
</evidence>
<feature type="domain" description="HTH deoR-type" evidence="5">
    <location>
        <begin position="3"/>
        <end position="58"/>
    </location>
</feature>
<dbReference type="Pfam" id="PF08220">
    <property type="entry name" value="HTH_DeoR"/>
    <property type="match status" value="1"/>
</dbReference>
<comment type="caution">
    <text evidence="6">The sequence shown here is derived from an EMBL/GenBank/DDBJ whole genome shotgun (WGS) entry which is preliminary data.</text>
</comment>
<dbReference type="RefSeq" id="WP_349583385.1">
    <property type="nucleotide sequence ID" value="NZ_JBEFLD010000001.1"/>
</dbReference>
<dbReference type="InterPro" id="IPR018356">
    <property type="entry name" value="Tscrpt_reg_HTH_DeoR_CS"/>
</dbReference>
<dbReference type="GO" id="GO:0003677">
    <property type="term" value="F:DNA binding"/>
    <property type="evidence" value="ECO:0007669"/>
    <property type="project" value="UniProtKB-KW"/>
</dbReference>
<dbReference type="InterPro" id="IPR036388">
    <property type="entry name" value="WH-like_DNA-bd_sf"/>
</dbReference>
<dbReference type="Gene3D" id="3.40.50.1360">
    <property type="match status" value="1"/>
</dbReference>
<dbReference type="SMART" id="SM00420">
    <property type="entry name" value="HTH_DEOR"/>
    <property type="match status" value="1"/>
</dbReference>
<dbReference type="PANTHER" id="PTHR30363:SF4">
    <property type="entry name" value="GLYCEROL-3-PHOSPHATE REGULON REPRESSOR"/>
    <property type="match status" value="1"/>
</dbReference>
<dbReference type="InterPro" id="IPR001034">
    <property type="entry name" value="DeoR_HTH"/>
</dbReference>
<keyword evidence="1" id="KW-0678">Repressor</keyword>
<keyword evidence="2" id="KW-0805">Transcription regulation</keyword>
<dbReference type="PROSITE" id="PS00894">
    <property type="entry name" value="HTH_DEOR_1"/>
    <property type="match status" value="1"/>
</dbReference>
<dbReference type="PANTHER" id="PTHR30363">
    <property type="entry name" value="HTH-TYPE TRANSCRIPTIONAL REGULATOR SRLR-RELATED"/>
    <property type="match status" value="1"/>
</dbReference>
<accession>A0ABV1M255</accession>
<dbReference type="SUPFAM" id="SSF100950">
    <property type="entry name" value="NagB/RpiA/CoA transferase-like"/>
    <property type="match status" value="1"/>
</dbReference>
<keyword evidence="4" id="KW-0804">Transcription</keyword>